<dbReference type="RefSeq" id="WP_187792125.1">
    <property type="nucleotide sequence ID" value="NZ_JACOQL010000001.1"/>
</dbReference>
<name>A0A926JA75_9RHOB</name>
<dbReference type="EMBL" id="JACOQL010000001">
    <property type="protein sequence ID" value="MBC9245726.1"/>
    <property type="molecule type" value="Genomic_DNA"/>
</dbReference>
<sequence>MRHSCLSFIRILSLLLLSGCATPSPDMMDSVRREMTVDGMTFTVFHDFNEAEVVRMGGYMTMKERDRVPALISRAAELASGCRVIPGSMTARLPGDSGVARFELDC</sequence>
<comment type="caution">
    <text evidence="2">The sequence shown here is derived from an EMBL/GenBank/DDBJ whole genome shotgun (WGS) entry which is preliminary data.</text>
</comment>
<evidence type="ECO:0000256" key="1">
    <source>
        <dbReference type="SAM" id="SignalP"/>
    </source>
</evidence>
<evidence type="ECO:0000313" key="2">
    <source>
        <dbReference type="EMBL" id="MBC9245726.1"/>
    </source>
</evidence>
<protein>
    <recommendedName>
        <fullName evidence="4">Lipoprotein</fullName>
    </recommendedName>
</protein>
<feature type="chain" id="PRO_5037623008" description="Lipoprotein" evidence="1">
    <location>
        <begin position="24"/>
        <end position="106"/>
    </location>
</feature>
<gene>
    <name evidence="2" type="ORF">H4P12_03130</name>
</gene>
<proteinExistence type="predicted"/>
<evidence type="ECO:0000313" key="3">
    <source>
        <dbReference type="Proteomes" id="UP000608594"/>
    </source>
</evidence>
<organism evidence="2 3">
    <name type="scientific">Paracoccus amoyensis</name>
    <dbReference type="NCBI Taxonomy" id="2760093"/>
    <lineage>
        <taxon>Bacteria</taxon>
        <taxon>Pseudomonadati</taxon>
        <taxon>Pseudomonadota</taxon>
        <taxon>Alphaproteobacteria</taxon>
        <taxon>Rhodobacterales</taxon>
        <taxon>Paracoccaceae</taxon>
        <taxon>Paracoccus</taxon>
    </lineage>
</organism>
<keyword evidence="3" id="KW-1185">Reference proteome</keyword>
<keyword evidence="1" id="KW-0732">Signal</keyword>
<reference evidence="2" key="1">
    <citation type="submission" date="2020-08" db="EMBL/GenBank/DDBJ databases">
        <title>Paracoccus amoyensis sp. nov., isolated from the surface seawater at coast of Xiamen, Fujian.</title>
        <authorList>
            <person name="Lyu L."/>
        </authorList>
    </citation>
    <scope>NUCLEOTIDE SEQUENCE</scope>
    <source>
        <strain evidence="2">11-3</strain>
    </source>
</reference>
<evidence type="ECO:0008006" key="4">
    <source>
        <dbReference type="Google" id="ProtNLM"/>
    </source>
</evidence>
<feature type="signal peptide" evidence="1">
    <location>
        <begin position="1"/>
        <end position="23"/>
    </location>
</feature>
<accession>A0A926JA75</accession>
<dbReference type="Proteomes" id="UP000608594">
    <property type="component" value="Unassembled WGS sequence"/>
</dbReference>
<dbReference type="AlphaFoldDB" id="A0A926JA75"/>